<dbReference type="RefSeq" id="XP_007861930.1">
    <property type="nucleotide sequence ID" value="XM_007863739.1"/>
</dbReference>
<dbReference type="EMBL" id="KB469297">
    <property type="protein sequence ID" value="EPQ58766.1"/>
    <property type="molecule type" value="Genomic_DNA"/>
</dbReference>
<reference evidence="2 3" key="1">
    <citation type="journal article" date="2012" name="Science">
        <title>The Paleozoic origin of enzymatic lignin decomposition reconstructed from 31 fungal genomes.</title>
        <authorList>
            <person name="Floudas D."/>
            <person name="Binder M."/>
            <person name="Riley R."/>
            <person name="Barry K."/>
            <person name="Blanchette R.A."/>
            <person name="Henrissat B."/>
            <person name="Martinez A.T."/>
            <person name="Otillar R."/>
            <person name="Spatafora J.W."/>
            <person name="Yadav J.S."/>
            <person name="Aerts A."/>
            <person name="Benoit I."/>
            <person name="Boyd A."/>
            <person name="Carlson A."/>
            <person name="Copeland A."/>
            <person name="Coutinho P.M."/>
            <person name="de Vries R.P."/>
            <person name="Ferreira P."/>
            <person name="Findley K."/>
            <person name="Foster B."/>
            <person name="Gaskell J."/>
            <person name="Glotzer D."/>
            <person name="Gorecki P."/>
            <person name="Heitman J."/>
            <person name="Hesse C."/>
            <person name="Hori C."/>
            <person name="Igarashi K."/>
            <person name="Jurgens J.A."/>
            <person name="Kallen N."/>
            <person name="Kersten P."/>
            <person name="Kohler A."/>
            <person name="Kuees U."/>
            <person name="Kumar T.K.A."/>
            <person name="Kuo A."/>
            <person name="LaButti K."/>
            <person name="Larrondo L.F."/>
            <person name="Lindquist E."/>
            <person name="Ling A."/>
            <person name="Lombard V."/>
            <person name="Lucas S."/>
            <person name="Lundell T."/>
            <person name="Martin R."/>
            <person name="McLaughlin D.J."/>
            <person name="Morgenstern I."/>
            <person name="Morin E."/>
            <person name="Murat C."/>
            <person name="Nagy L.G."/>
            <person name="Nolan M."/>
            <person name="Ohm R.A."/>
            <person name="Patyshakuliyeva A."/>
            <person name="Rokas A."/>
            <person name="Ruiz-Duenas F.J."/>
            <person name="Sabat G."/>
            <person name="Salamov A."/>
            <person name="Samejima M."/>
            <person name="Schmutz J."/>
            <person name="Slot J.C."/>
            <person name="St John F."/>
            <person name="Stenlid J."/>
            <person name="Sun H."/>
            <person name="Sun S."/>
            <person name="Syed K."/>
            <person name="Tsang A."/>
            <person name="Wiebenga A."/>
            <person name="Young D."/>
            <person name="Pisabarro A."/>
            <person name="Eastwood D.C."/>
            <person name="Martin F."/>
            <person name="Cullen D."/>
            <person name="Grigoriev I.V."/>
            <person name="Hibbett D.S."/>
        </authorList>
    </citation>
    <scope>NUCLEOTIDE SEQUENCE [LARGE SCALE GENOMIC DNA]</scope>
    <source>
        <strain evidence="2 3">ATCC 11539</strain>
    </source>
</reference>
<dbReference type="OMA" id="HERGPPH"/>
<dbReference type="OrthoDB" id="3268221at2759"/>
<evidence type="ECO:0000313" key="3">
    <source>
        <dbReference type="Proteomes" id="UP000030669"/>
    </source>
</evidence>
<sequence>MSERGSVRSGGRSRRQSRAGMDEAYVPTQPYGSPARSGRDMAESLRYSDPDVARSMRRAASEQSRSGYGYSGPPRHRPAHLTTPAPLASGPGRTETPASTGSRHQRSYSVASPRRAPSSLSGSFYHRRAASSEAQPPASRDPPPSDGRRSRTQGPYMVPVSPSPLGQGSPLPPQASPRLAPQSMYAQPPPSNPYAPPPPSNSYAQQQAPSNSYYQRPISSSTYGQAQDSYDQPYVPPSPRSAAPSPQRAPSRLAGDADPRACADRIPGPAIWHRSDTA</sequence>
<proteinExistence type="predicted"/>
<feature type="compositionally biased region" description="Low complexity" evidence="1">
    <location>
        <begin position="158"/>
        <end position="169"/>
    </location>
</feature>
<feature type="compositionally biased region" description="Basic and acidic residues" evidence="1">
    <location>
        <begin position="37"/>
        <end position="54"/>
    </location>
</feature>
<dbReference type="GeneID" id="19299039"/>
<name>S7QFW8_GLOTA</name>
<keyword evidence="3" id="KW-1185">Reference proteome</keyword>
<evidence type="ECO:0000256" key="1">
    <source>
        <dbReference type="SAM" id="MobiDB-lite"/>
    </source>
</evidence>
<feature type="compositionally biased region" description="Polar residues" evidence="1">
    <location>
        <begin position="96"/>
        <end position="110"/>
    </location>
</feature>
<accession>S7QFW8</accession>
<protein>
    <submittedName>
        <fullName evidence="2">Uncharacterized protein</fullName>
    </submittedName>
</protein>
<gene>
    <name evidence="2" type="ORF">GLOTRDRAFT_109421</name>
</gene>
<dbReference type="Proteomes" id="UP000030669">
    <property type="component" value="Unassembled WGS sequence"/>
</dbReference>
<feature type="compositionally biased region" description="Low complexity" evidence="1">
    <location>
        <begin position="201"/>
        <end position="215"/>
    </location>
</feature>
<dbReference type="KEGG" id="gtr:GLOTRDRAFT_109421"/>
<feature type="compositionally biased region" description="Pro residues" evidence="1">
    <location>
        <begin position="187"/>
        <end position="200"/>
    </location>
</feature>
<feature type="compositionally biased region" description="Low complexity" evidence="1">
    <location>
        <begin position="240"/>
        <end position="252"/>
    </location>
</feature>
<feature type="region of interest" description="Disordered" evidence="1">
    <location>
        <begin position="1"/>
        <end position="278"/>
    </location>
</feature>
<feature type="non-terminal residue" evidence="2">
    <location>
        <position position="278"/>
    </location>
</feature>
<feature type="non-terminal residue" evidence="2">
    <location>
        <position position="1"/>
    </location>
</feature>
<feature type="compositionally biased region" description="Polar residues" evidence="1">
    <location>
        <begin position="217"/>
        <end position="230"/>
    </location>
</feature>
<dbReference type="HOGENOM" id="CLU_1003075_0_0_1"/>
<organism evidence="2 3">
    <name type="scientific">Gloeophyllum trabeum (strain ATCC 11539 / FP-39264 / Madison 617)</name>
    <name type="common">Brown rot fungus</name>
    <dbReference type="NCBI Taxonomy" id="670483"/>
    <lineage>
        <taxon>Eukaryota</taxon>
        <taxon>Fungi</taxon>
        <taxon>Dikarya</taxon>
        <taxon>Basidiomycota</taxon>
        <taxon>Agaricomycotina</taxon>
        <taxon>Agaricomycetes</taxon>
        <taxon>Gloeophyllales</taxon>
        <taxon>Gloeophyllaceae</taxon>
        <taxon>Gloeophyllum</taxon>
    </lineage>
</organism>
<evidence type="ECO:0000313" key="2">
    <source>
        <dbReference type="EMBL" id="EPQ58766.1"/>
    </source>
</evidence>
<dbReference type="AlphaFoldDB" id="S7QFW8"/>